<name>A0A7J7CX01_TRIWF</name>
<gene>
    <name evidence="2" type="ORF">HS088_TW13G01501</name>
</gene>
<sequence length="117" mass="12958">MGSSRCTAAVTASSGQDCTSRTGTPSPSSTFSSAMAMTTTTTASFGNHRGKQKCQNDEQSDKLSICKGKLHLVLSRNILSEVTHFLQEKKKNTRTPSKVDRILTLEREYVHDQWENF</sequence>
<dbReference type="Proteomes" id="UP000593562">
    <property type="component" value="Unassembled WGS sequence"/>
</dbReference>
<feature type="compositionally biased region" description="Low complexity" evidence="1">
    <location>
        <begin position="19"/>
        <end position="46"/>
    </location>
</feature>
<evidence type="ECO:0000313" key="2">
    <source>
        <dbReference type="EMBL" id="KAF5738600.1"/>
    </source>
</evidence>
<protein>
    <submittedName>
        <fullName evidence="2">Uncharacterized protein</fullName>
    </submittedName>
</protein>
<dbReference type="AlphaFoldDB" id="A0A7J7CX01"/>
<reference evidence="2 3" key="1">
    <citation type="journal article" date="2020" name="Nat. Commun.">
        <title>Genome of Tripterygium wilfordii and identification of cytochrome P450 involved in triptolide biosynthesis.</title>
        <authorList>
            <person name="Tu L."/>
            <person name="Su P."/>
            <person name="Zhang Z."/>
            <person name="Gao L."/>
            <person name="Wang J."/>
            <person name="Hu T."/>
            <person name="Zhou J."/>
            <person name="Zhang Y."/>
            <person name="Zhao Y."/>
            <person name="Liu Y."/>
            <person name="Song Y."/>
            <person name="Tong Y."/>
            <person name="Lu Y."/>
            <person name="Yang J."/>
            <person name="Xu C."/>
            <person name="Jia M."/>
            <person name="Peters R.J."/>
            <person name="Huang L."/>
            <person name="Gao W."/>
        </authorList>
    </citation>
    <scope>NUCLEOTIDE SEQUENCE [LARGE SCALE GENOMIC DNA]</scope>
    <source>
        <strain evidence="3">cv. XIE 37</strain>
        <tissue evidence="2">Leaf</tissue>
    </source>
</reference>
<evidence type="ECO:0000256" key="1">
    <source>
        <dbReference type="SAM" id="MobiDB-lite"/>
    </source>
</evidence>
<dbReference type="InParanoid" id="A0A7J7CX01"/>
<proteinExistence type="predicted"/>
<keyword evidence="3" id="KW-1185">Reference proteome</keyword>
<feature type="region of interest" description="Disordered" evidence="1">
    <location>
        <begin position="13"/>
        <end position="58"/>
    </location>
</feature>
<dbReference type="EMBL" id="JAAARO010000013">
    <property type="protein sequence ID" value="KAF5738600.1"/>
    <property type="molecule type" value="Genomic_DNA"/>
</dbReference>
<organism evidence="2 3">
    <name type="scientific">Tripterygium wilfordii</name>
    <name type="common">Thunder God vine</name>
    <dbReference type="NCBI Taxonomy" id="458696"/>
    <lineage>
        <taxon>Eukaryota</taxon>
        <taxon>Viridiplantae</taxon>
        <taxon>Streptophyta</taxon>
        <taxon>Embryophyta</taxon>
        <taxon>Tracheophyta</taxon>
        <taxon>Spermatophyta</taxon>
        <taxon>Magnoliopsida</taxon>
        <taxon>eudicotyledons</taxon>
        <taxon>Gunneridae</taxon>
        <taxon>Pentapetalae</taxon>
        <taxon>rosids</taxon>
        <taxon>fabids</taxon>
        <taxon>Celastrales</taxon>
        <taxon>Celastraceae</taxon>
        <taxon>Tripterygium</taxon>
    </lineage>
</organism>
<comment type="caution">
    <text evidence="2">The sequence shown here is derived from an EMBL/GenBank/DDBJ whole genome shotgun (WGS) entry which is preliminary data.</text>
</comment>
<accession>A0A7J7CX01</accession>
<evidence type="ECO:0000313" key="3">
    <source>
        <dbReference type="Proteomes" id="UP000593562"/>
    </source>
</evidence>